<dbReference type="EMBL" id="JAPFFF010000001">
    <property type="protein sequence ID" value="KAK8899752.1"/>
    <property type="molecule type" value="Genomic_DNA"/>
</dbReference>
<evidence type="ECO:0000313" key="2">
    <source>
        <dbReference type="Proteomes" id="UP001470230"/>
    </source>
</evidence>
<dbReference type="Proteomes" id="UP001470230">
    <property type="component" value="Unassembled WGS sequence"/>
</dbReference>
<evidence type="ECO:0000313" key="1">
    <source>
        <dbReference type="EMBL" id="KAK8899752.1"/>
    </source>
</evidence>
<gene>
    <name evidence="1" type="ORF">M9Y10_002074</name>
</gene>
<reference evidence="1 2" key="1">
    <citation type="submission" date="2024-04" db="EMBL/GenBank/DDBJ databases">
        <title>Tritrichomonas musculus Genome.</title>
        <authorList>
            <person name="Alves-Ferreira E."/>
            <person name="Grigg M."/>
            <person name="Lorenzi H."/>
            <person name="Galac M."/>
        </authorList>
    </citation>
    <scope>NUCLEOTIDE SEQUENCE [LARGE SCALE GENOMIC DNA]</scope>
    <source>
        <strain evidence="1 2">EAF2021</strain>
    </source>
</reference>
<organism evidence="1 2">
    <name type="scientific">Tritrichomonas musculus</name>
    <dbReference type="NCBI Taxonomy" id="1915356"/>
    <lineage>
        <taxon>Eukaryota</taxon>
        <taxon>Metamonada</taxon>
        <taxon>Parabasalia</taxon>
        <taxon>Tritrichomonadida</taxon>
        <taxon>Tritrichomonadidae</taxon>
        <taxon>Tritrichomonas</taxon>
    </lineage>
</organism>
<comment type="caution">
    <text evidence="1">The sequence shown here is derived from an EMBL/GenBank/DDBJ whole genome shotgun (WGS) entry which is preliminary data.</text>
</comment>
<name>A0ABR2L8R4_9EUKA</name>
<accession>A0ABR2L8R4</accession>
<protein>
    <submittedName>
        <fullName evidence="1">Uncharacterized protein</fullName>
    </submittedName>
</protein>
<sequence length="109" mass="12324">MLTAKRRLKVLARNGKLPLIPDAVKVPHLTGCVTFSASGFVFDPLIILPNKKTLRTLPDYTGFVYFSSSTEGWMTSQIFIYYSILLICQLSSYRLTLPESLRNEPILLL</sequence>
<keyword evidence="2" id="KW-1185">Reference proteome</keyword>
<proteinExistence type="predicted"/>